<keyword evidence="3" id="KW-1185">Reference proteome</keyword>
<evidence type="ECO:0000313" key="2">
    <source>
        <dbReference type="EMBL" id="MBC3932096.1"/>
    </source>
</evidence>
<sequence length="100" mass="11350">MKKILVALLCLNCLADVQAQIDLTGRKARPRADCERVGEERITEIYSKKSKVLIQIRADIDAEKDAGKLKILKEKEKKELDKIAERAREDAIDICSENPE</sequence>
<reference evidence="2 3" key="1">
    <citation type="submission" date="2020-08" db="EMBL/GenBank/DDBJ databases">
        <title>Novel species isolated from subtropical streams in China.</title>
        <authorList>
            <person name="Lu H."/>
        </authorList>
    </citation>
    <scope>NUCLEOTIDE SEQUENCE [LARGE SCALE GENOMIC DNA]</scope>
    <source>
        <strain evidence="2 3">CY22W</strain>
    </source>
</reference>
<organism evidence="2 3">
    <name type="scientific">Undibacterium curvum</name>
    <dbReference type="NCBI Taxonomy" id="2762294"/>
    <lineage>
        <taxon>Bacteria</taxon>
        <taxon>Pseudomonadati</taxon>
        <taxon>Pseudomonadota</taxon>
        <taxon>Betaproteobacteria</taxon>
        <taxon>Burkholderiales</taxon>
        <taxon>Oxalobacteraceae</taxon>
        <taxon>Undibacterium</taxon>
    </lineage>
</organism>
<dbReference type="Proteomes" id="UP000654304">
    <property type="component" value="Unassembled WGS sequence"/>
</dbReference>
<gene>
    <name evidence="2" type="ORF">H8K43_10460</name>
</gene>
<keyword evidence="1" id="KW-0732">Signal</keyword>
<dbReference type="RefSeq" id="WP_186903792.1">
    <property type="nucleotide sequence ID" value="NZ_JACOGD010000005.1"/>
</dbReference>
<comment type="caution">
    <text evidence="2">The sequence shown here is derived from an EMBL/GenBank/DDBJ whole genome shotgun (WGS) entry which is preliminary data.</text>
</comment>
<proteinExistence type="predicted"/>
<evidence type="ECO:0000256" key="1">
    <source>
        <dbReference type="SAM" id="SignalP"/>
    </source>
</evidence>
<dbReference type="EMBL" id="JACOGD010000005">
    <property type="protein sequence ID" value="MBC3932096.1"/>
    <property type="molecule type" value="Genomic_DNA"/>
</dbReference>
<feature type="chain" id="PRO_5045281790" evidence="1">
    <location>
        <begin position="20"/>
        <end position="100"/>
    </location>
</feature>
<protein>
    <submittedName>
        <fullName evidence="2">Uncharacterized protein</fullName>
    </submittedName>
</protein>
<accession>A0ABR7A5B5</accession>
<evidence type="ECO:0000313" key="3">
    <source>
        <dbReference type="Proteomes" id="UP000654304"/>
    </source>
</evidence>
<feature type="signal peptide" evidence="1">
    <location>
        <begin position="1"/>
        <end position="19"/>
    </location>
</feature>
<name>A0ABR7A5B5_9BURK</name>